<accession>A0ABS4UKQ3</accession>
<protein>
    <submittedName>
        <fullName evidence="1">Uncharacterized protein</fullName>
    </submittedName>
</protein>
<reference evidence="1 2" key="1">
    <citation type="submission" date="2021-03" db="EMBL/GenBank/DDBJ databases">
        <title>Sequencing the genomes of 1000 actinobacteria strains.</title>
        <authorList>
            <person name="Klenk H.-P."/>
        </authorList>
    </citation>
    <scope>NUCLEOTIDE SEQUENCE [LARGE SCALE GENOMIC DNA]</scope>
    <source>
        <strain evidence="1 2">DSM 18824</strain>
    </source>
</reference>
<sequence length="31" mass="3482">MSVVPAELLPDNFGNWLVLVEQRAFSAEDFS</sequence>
<name>A0ABS4UKQ3_9ACTN</name>
<gene>
    <name evidence="1" type="ORF">JOF29_003283</name>
</gene>
<organism evidence="1 2">
    <name type="scientific">Kribbella aluminosa</name>
    <dbReference type="NCBI Taxonomy" id="416017"/>
    <lineage>
        <taxon>Bacteria</taxon>
        <taxon>Bacillati</taxon>
        <taxon>Actinomycetota</taxon>
        <taxon>Actinomycetes</taxon>
        <taxon>Propionibacteriales</taxon>
        <taxon>Kribbellaceae</taxon>
        <taxon>Kribbella</taxon>
    </lineage>
</organism>
<dbReference type="EMBL" id="JAGINT010000001">
    <property type="protein sequence ID" value="MBP2352200.1"/>
    <property type="molecule type" value="Genomic_DNA"/>
</dbReference>
<proteinExistence type="predicted"/>
<dbReference type="Proteomes" id="UP000755585">
    <property type="component" value="Unassembled WGS sequence"/>
</dbReference>
<keyword evidence="2" id="KW-1185">Reference proteome</keyword>
<evidence type="ECO:0000313" key="2">
    <source>
        <dbReference type="Proteomes" id="UP000755585"/>
    </source>
</evidence>
<evidence type="ECO:0000313" key="1">
    <source>
        <dbReference type="EMBL" id="MBP2352200.1"/>
    </source>
</evidence>
<comment type="caution">
    <text evidence="1">The sequence shown here is derived from an EMBL/GenBank/DDBJ whole genome shotgun (WGS) entry which is preliminary data.</text>
</comment>